<evidence type="ECO:0000313" key="3">
    <source>
        <dbReference type="Proteomes" id="UP000095544"/>
    </source>
</evidence>
<dbReference type="STRING" id="39482.ERS852491_01344"/>
<dbReference type="AlphaFoldDB" id="A0A174CKN3"/>
<dbReference type="RefSeq" id="WP_055152123.1">
    <property type="nucleotide sequence ID" value="NZ_CYZU01000009.1"/>
</dbReference>
<reference evidence="2 3" key="1">
    <citation type="submission" date="2015-09" db="EMBL/GenBank/DDBJ databases">
        <authorList>
            <consortium name="Pathogen Informatics"/>
        </authorList>
    </citation>
    <scope>NUCLEOTIDE SEQUENCE [LARGE SCALE GENOMIC DNA]</scope>
    <source>
        <strain evidence="2 3">2789STDY5834876</strain>
    </source>
</reference>
<evidence type="ECO:0000313" key="2">
    <source>
        <dbReference type="EMBL" id="CUO12136.1"/>
    </source>
</evidence>
<protein>
    <submittedName>
        <fullName evidence="2">Uncharacterized protein</fullName>
    </submittedName>
</protein>
<gene>
    <name evidence="2" type="ORF">ERS852491_01344</name>
</gene>
<feature type="region of interest" description="Disordered" evidence="1">
    <location>
        <begin position="50"/>
        <end position="72"/>
    </location>
</feature>
<proteinExistence type="predicted"/>
<name>A0A174CKN3_9FIRM</name>
<organism evidence="2 3">
    <name type="scientific">Faecalicatena contorta</name>
    <dbReference type="NCBI Taxonomy" id="39482"/>
    <lineage>
        <taxon>Bacteria</taxon>
        <taxon>Bacillati</taxon>
        <taxon>Bacillota</taxon>
        <taxon>Clostridia</taxon>
        <taxon>Lachnospirales</taxon>
        <taxon>Lachnospiraceae</taxon>
        <taxon>Faecalicatena</taxon>
    </lineage>
</organism>
<dbReference type="EMBL" id="CYZU01000009">
    <property type="protein sequence ID" value="CUO12136.1"/>
    <property type="molecule type" value="Genomic_DNA"/>
</dbReference>
<dbReference type="Proteomes" id="UP000095544">
    <property type="component" value="Unassembled WGS sequence"/>
</dbReference>
<evidence type="ECO:0000256" key="1">
    <source>
        <dbReference type="SAM" id="MobiDB-lite"/>
    </source>
</evidence>
<accession>A0A174CKN3</accession>
<sequence>MDEIKLSLKEEIEKQAQIIEEDILYNKENENLEVSDRMESALLKKIKQLESEKDTANSSKNAEIHTSLQEDT</sequence>
<feature type="compositionally biased region" description="Polar residues" evidence="1">
    <location>
        <begin position="56"/>
        <end position="72"/>
    </location>
</feature>